<keyword evidence="1" id="KW-0677">Repeat</keyword>
<keyword evidence="4" id="KW-1133">Transmembrane helix</keyword>
<evidence type="ECO:0000313" key="6">
    <source>
        <dbReference type="Proteomes" id="UP000194841"/>
    </source>
</evidence>
<dbReference type="Proteomes" id="UP000194841">
    <property type="component" value="Unassembled WGS sequence"/>
</dbReference>
<comment type="caution">
    <text evidence="5">The sequence shown here is derived from an EMBL/GenBank/DDBJ whole genome shotgun (WGS) entry which is preliminary data.</text>
</comment>
<organism evidence="5 6">
    <name type="scientific">Pseudoalteromonas ulvae</name>
    <dbReference type="NCBI Taxonomy" id="107327"/>
    <lineage>
        <taxon>Bacteria</taxon>
        <taxon>Pseudomonadati</taxon>
        <taxon>Pseudomonadota</taxon>
        <taxon>Gammaproteobacteria</taxon>
        <taxon>Alteromonadales</taxon>
        <taxon>Pseudoalteromonadaceae</taxon>
        <taxon>Pseudoalteromonas</taxon>
    </lineage>
</organism>
<dbReference type="Pfam" id="PF12796">
    <property type="entry name" value="Ank_2"/>
    <property type="match status" value="1"/>
</dbReference>
<feature type="repeat" description="ANK" evidence="3">
    <location>
        <begin position="281"/>
        <end position="313"/>
    </location>
</feature>
<protein>
    <submittedName>
        <fullName evidence="5">Uncharacterized protein</fullName>
    </submittedName>
</protein>
<feature type="transmembrane region" description="Helical" evidence="4">
    <location>
        <begin position="354"/>
        <end position="372"/>
    </location>
</feature>
<dbReference type="SMART" id="SM00248">
    <property type="entry name" value="ANK"/>
    <property type="match status" value="3"/>
</dbReference>
<evidence type="ECO:0000256" key="3">
    <source>
        <dbReference type="PROSITE-ProRule" id="PRU00023"/>
    </source>
</evidence>
<dbReference type="SUPFAM" id="SSF48403">
    <property type="entry name" value="Ankyrin repeat"/>
    <property type="match status" value="1"/>
</dbReference>
<evidence type="ECO:0000313" key="5">
    <source>
        <dbReference type="EMBL" id="OUL59614.1"/>
    </source>
</evidence>
<proteinExistence type="predicted"/>
<dbReference type="PANTHER" id="PTHR24124">
    <property type="entry name" value="ANKYRIN REPEAT FAMILY A"/>
    <property type="match status" value="1"/>
</dbReference>
<dbReference type="PROSITE" id="PS50088">
    <property type="entry name" value="ANK_REPEAT"/>
    <property type="match status" value="1"/>
</dbReference>
<feature type="transmembrane region" description="Helical" evidence="4">
    <location>
        <begin position="423"/>
        <end position="443"/>
    </location>
</feature>
<dbReference type="PANTHER" id="PTHR24124:SF14">
    <property type="entry name" value="CHROMOSOME UNDETERMINED SCAFFOLD_25, WHOLE GENOME SHOTGUN SEQUENCE"/>
    <property type="match status" value="1"/>
</dbReference>
<name>A0A244CVN3_PSEDV</name>
<sequence>MSNENVLIWPKQYPLLLKGLLEQNGAHILDALEQWPQCEEKTDVDGLTLTILPPMFYLLWQKPAEPFQECAFQHIFEYEDAEHQYVEQVLVHLKAQLEQNEKVTLLLLERLAQYVNFTTQFKHFSLVSPACLCLQLHYFNVLKVLLENGLVLSEQDILTLWQDTELHAVLLPYLGKAVKQTSSLLETITERLINGEDYFGLLVALQHDETDLTLLEKALLAHIRDDSAKQTLCKRFLAQGATGTVEDENGMTALMWAAKRGFIDVLVNQLDEAVLKQTDHENHTLLHHAVMAQNEQCIALLLKSGVDYTVKNKDGLTAYQLAVSLGYRNVIKLLERDFGIKELSPDQQIKRIRLVHVLHALACWLLPIQLFFFFMPDFDFKSESSFVCTLITMLMLFYAMSLKRCNLYPYVRHPWSLSFIRGVSFLSLALQLMMVVVVVVTALS</sequence>
<keyword evidence="2 3" id="KW-0040">ANK repeat</keyword>
<feature type="transmembrane region" description="Helical" evidence="4">
    <location>
        <begin position="384"/>
        <end position="402"/>
    </location>
</feature>
<reference evidence="5 6" key="1">
    <citation type="submission" date="2017-02" db="EMBL/GenBank/DDBJ databases">
        <title>Pseudoalteromonas ulvae TC14 Genome.</title>
        <authorList>
            <person name="Molmeret M."/>
        </authorList>
    </citation>
    <scope>NUCLEOTIDE SEQUENCE [LARGE SCALE GENOMIC DNA]</scope>
    <source>
        <strain evidence="5">TC14</strain>
    </source>
</reference>
<evidence type="ECO:0000256" key="4">
    <source>
        <dbReference type="SAM" id="Phobius"/>
    </source>
</evidence>
<dbReference type="PROSITE" id="PS50297">
    <property type="entry name" value="ANK_REP_REGION"/>
    <property type="match status" value="1"/>
</dbReference>
<keyword evidence="4" id="KW-0472">Membrane</keyword>
<evidence type="ECO:0000256" key="2">
    <source>
        <dbReference type="ARBA" id="ARBA00023043"/>
    </source>
</evidence>
<dbReference type="InterPro" id="IPR036770">
    <property type="entry name" value="Ankyrin_rpt-contain_sf"/>
</dbReference>
<gene>
    <name evidence="5" type="ORF">B1199_05095</name>
</gene>
<dbReference type="GO" id="GO:0010468">
    <property type="term" value="P:regulation of gene expression"/>
    <property type="evidence" value="ECO:0007669"/>
    <property type="project" value="TreeGrafter"/>
</dbReference>
<dbReference type="EMBL" id="MWPV01000001">
    <property type="protein sequence ID" value="OUL59614.1"/>
    <property type="molecule type" value="Genomic_DNA"/>
</dbReference>
<dbReference type="AlphaFoldDB" id="A0A244CVN3"/>
<keyword evidence="4" id="KW-0812">Transmembrane</keyword>
<dbReference type="Gene3D" id="1.25.40.20">
    <property type="entry name" value="Ankyrin repeat-containing domain"/>
    <property type="match status" value="1"/>
</dbReference>
<accession>A0A244CVN3</accession>
<evidence type="ECO:0000256" key="1">
    <source>
        <dbReference type="ARBA" id="ARBA00022737"/>
    </source>
</evidence>
<dbReference type="InterPro" id="IPR002110">
    <property type="entry name" value="Ankyrin_rpt"/>
</dbReference>
<dbReference type="RefSeq" id="WP_086743005.1">
    <property type="nucleotide sequence ID" value="NZ_MWPV01000001.1"/>
</dbReference>
<dbReference type="OrthoDB" id="6311156at2"/>
<keyword evidence="6" id="KW-1185">Reference proteome</keyword>